<feature type="region of interest" description="Disordered" evidence="1">
    <location>
        <begin position="82"/>
        <end position="136"/>
    </location>
</feature>
<keyword evidence="3" id="KW-1185">Reference proteome</keyword>
<protein>
    <submittedName>
        <fullName evidence="2">Uncharacterized protein</fullName>
    </submittedName>
</protein>
<organism evidence="2 3">
    <name type="scientific">Haematococcus lacustris</name>
    <name type="common">Green alga</name>
    <name type="synonym">Haematococcus pluvialis</name>
    <dbReference type="NCBI Taxonomy" id="44745"/>
    <lineage>
        <taxon>Eukaryota</taxon>
        <taxon>Viridiplantae</taxon>
        <taxon>Chlorophyta</taxon>
        <taxon>core chlorophytes</taxon>
        <taxon>Chlorophyceae</taxon>
        <taxon>CS clade</taxon>
        <taxon>Chlamydomonadales</taxon>
        <taxon>Haematococcaceae</taxon>
        <taxon>Haematococcus</taxon>
    </lineage>
</organism>
<dbReference type="Proteomes" id="UP000485058">
    <property type="component" value="Unassembled WGS sequence"/>
</dbReference>
<reference evidence="2 3" key="1">
    <citation type="submission" date="2020-02" db="EMBL/GenBank/DDBJ databases">
        <title>Draft genome sequence of Haematococcus lacustris strain NIES-144.</title>
        <authorList>
            <person name="Morimoto D."/>
            <person name="Nakagawa S."/>
            <person name="Yoshida T."/>
            <person name="Sawayama S."/>
        </authorList>
    </citation>
    <scope>NUCLEOTIDE SEQUENCE [LARGE SCALE GENOMIC DNA]</scope>
    <source>
        <strain evidence="2 3">NIES-144</strain>
    </source>
</reference>
<dbReference type="EMBL" id="BLLF01003165">
    <property type="protein sequence ID" value="GFH26552.1"/>
    <property type="molecule type" value="Genomic_DNA"/>
</dbReference>
<gene>
    <name evidence="2" type="ORF">HaLaN_24722</name>
</gene>
<proteinExistence type="predicted"/>
<evidence type="ECO:0000256" key="1">
    <source>
        <dbReference type="SAM" id="MobiDB-lite"/>
    </source>
</evidence>
<dbReference type="AlphaFoldDB" id="A0A6A0A4W0"/>
<sequence length="150" mass="16274">MVLIVVFAAHTLNGPHMKAPRFCQIDTLGTHTRSRTELVVHHLTSWLDSYAGRKIAHFEGFEGGVTLPVHAAGPLSAIAVHRSQTHQAGHSRHNAMPTSNTPARPAQDSLKNQISHPPPNEDPHASAPYPVRLDGPRAQRCALSTRAVTL</sequence>
<accession>A0A6A0A4W0</accession>
<comment type="caution">
    <text evidence="2">The sequence shown here is derived from an EMBL/GenBank/DDBJ whole genome shotgun (WGS) entry which is preliminary data.</text>
</comment>
<evidence type="ECO:0000313" key="3">
    <source>
        <dbReference type="Proteomes" id="UP000485058"/>
    </source>
</evidence>
<name>A0A6A0A4W0_HAELA</name>
<evidence type="ECO:0000313" key="2">
    <source>
        <dbReference type="EMBL" id="GFH26552.1"/>
    </source>
</evidence>